<proteinExistence type="predicted"/>
<accession>A0A168T473</accession>
<evidence type="ECO:0000313" key="3">
    <source>
        <dbReference type="Proteomes" id="UP000078561"/>
    </source>
</evidence>
<dbReference type="EMBL" id="LT555008">
    <property type="protein sequence ID" value="SAM09435.1"/>
    <property type="molecule type" value="Genomic_DNA"/>
</dbReference>
<gene>
    <name evidence="2" type="primary">ABSGL_15111.1 scaffold 15162</name>
</gene>
<keyword evidence="3" id="KW-1185">Reference proteome</keyword>
<dbReference type="Proteomes" id="UP000078561">
    <property type="component" value="Unassembled WGS sequence"/>
</dbReference>
<dbReference type="InParanoid" id="A0A168T473"/>
<protein>
    <submittedName>
        <fullName evidence="2">Uncharacterized protein</fullName>
    </submittedName>
</protein>
<dbReference type="AlphaFoldDB" id="A0A168T473"/>
<evidence type="ECO:0000256" key="1">
    <source>
        <dbReference type="SAM" id="MobiDB-lite"/>
    </source>
</evidence>
<reference evidence="2" key="1">
    <citation type="submission" date="2016-04" db="EMBL/GenBank/DDBJ databases">
        <authorList>
            <person name="Evans L.H."/>
            <person name="Alamgir A."/>
            <person name="Owens N."/>
            <person name="Weber N.D."/>
            <person name="Virtaneva K."/>
            <person name="Barbian K."/>
            <person name="Babar A."/>
            <person name="Rosenke K."/>
        </authorList>
    </citation>
    <scope>NUCLEOTIDE SEQUENCE [LARGE SCALE GENOMIC DNA]</scope>
    <source>
        <strain evidence="2">CBS 101.48</strain>
    </source>
</reference>
<feature type="region of interest" description="Disordered" evidence="1">
    <location>
        <begin position="59"/>
        <end position="95"/>
    </location>
</feature>
<name>A0A168T473_ABSGL</name>
<organism evidence="2">
    <name type="scientific">Absidia glauca</name>
    <name type="common">Pin mould</name>
    <dbReference type="NCBI Taxonomy" id="4829"/>
    <lineage>
        <taxon>Eukaryota</taxon>
        <taxon>Fungi</taxon>
        <taxon>Fungi incertae sedis</taxon>
        <taxon>Mucoromycota</taxon>
        <taxon>Mucoromycotina</taxon>
        <taxon>Mucoromycetes</taxon>
        <taxon>Mucorales</taxon>
        <taxon>Cunninghamellaceae</taxon>
        <taxon>Absidia</taxon>
    </lineage>
</organism>
<dbReference type="OrthoDB" id="10501090at2759"/>
<sequence length="191" mass="21946">MDYCAWLKDDSEFPPLGPSSSSIDGLQDYVVVEPTGDDTFGTMDDWQLVQATYADIVNSDTRPPVARPKPSPPVRRRHYPMTTNHPDDDAMDDNDPFDLALTRKSRARRRYRGDAWIYQHRVTVLVRLGYGSSIQAYRTDVPLEEAHLNMEGPVDPLTFIHCWRYICKEDPEPEVDRLRKATVRCLLTMTS</sequence>
<evidence type="ECO:0000313" key="2">
    <source>
        <dbReference type="EMBL" id="SAM09435.1"/>
    </source>
</evidence>